<dbReference type="InterPro" id="IPR006118">
    <property type="entry name" value="Recombinase_CS"/>
</dbReference>
<accession>A0ABQ0BV98</accession>
<dbReference type="Pfam" id="PF13408">
    <property type="entry name" value="Zn_ribbon_recom"/>
    <property type="match status" value="1"/>
</dbReference>
<dbReference type="PROSITE" id="PS51737">
    <property type="entry name" value="RECOMBINASE_DNA_BIND"/>
    <property type="match status" value="1"/>
</dbReference>
<dbReference type="InterPro" id="IPR011109">
    <property type="entry name" value="DNA_bind_recombinase_dom"/>
</dbReference>
<evidence type="ECO:0000313" key="8">
    <source>
        <dbReference type="Proteomes" id="UP001600941"/>
    </source>
</evidence>
<dbReference type="Pfam" id="PF00239">
    <property type="entry name" value="Resolvase"/>
    <property type="match status" value="1"/>
</dbReference>
<dbReference type="CDD" id="cd03768">
    <property type="entry name" value="SR_ResInv"/>
    <property type="match status" value="1"/>
</dbReference>
<evidence type="ECO:0000256" key="2">
    <source>
        <dbReference type="ARBA" id="ARBA00023125"/>
    </source>
</evidence>
<protein>
    <recommendedName>
        <fullName evidence="9">Recombinase family protein</fullName>
    </recommendedName>
</protein>
<keyword evidence="3" id="KW-0233">DNA recombination</keyword>
<dbReference type="Proteomes" id="UP001600941">
    <property type="component" value="Unassembled WGS sequence"/>
</dbReference>
<sequence length="585" mass="66472">MAYAKLQKSGHLPDPAANMQIVALYVRVSTGYQVERDSLPFQKKELLNYCKHVLHIPPDRIEIFEDAGRSGKNTKRPAYERMMKKVREGLVSHVIVYKIDRITRNLVDFSLMYDDFKYTRVAFISLCEQFDTSSAIGEAVLKIILVFAELERKMTSERVKDIMINRAHEGKWNGARVPYGWEWDTENQFPKHHEVEAVFGRLMYDMYKDTHSTCKVRDYNNTHDVPTKRGGEWTSKTVADFIRNPMNRGDLRYNYRESARGRKKPENEVVYLEGVFPPLVDPVLWDECNEIMDANNRRKFSNSFFTIRSNCNIFAGLLICGECGANFQVTKKDRRRKNGFQPSLYACGAKHQKRSCTAAGCSDVTLGPFVLNYIAAMVQSTNERSNIHTPEELESLLLSRPEFAHIAGIASEGLNNTFAMLSGRPAAAGGSYSPSLFSSSAPSASAADIEELKQKLARITRAQERLKNVYLFDDNAMSEKEYLETKTALDLSRIETENIIQDLLSGTCCSEDDDTEFLKSASSFLLAHEIQNGQHIKYSDFAACVEEEVLKDFVNLVIDHIVIAGGRPIELVFKNGLSHKFLYRD</sequence>
<name>A0ABQ0BV98_9FIRM</name>
<gene>
    <name evidence="7" type="ORF">K340107D12_32780</name>
</gene>
<organism evidence="7 8">
    <name type="scientific">Blautia parvula</name>
    <dbReference type="NCBI Taxonomy" id="2877527"/>
    <lineage>
        <taxon>Bacteria</taxon>
        <taxon>Bacillati</taxon>
        <taxon>Bacillota</taxon>
        <taxon>Clostridia</taxon>
        <taxon>Lachnospirales</taxon>
        <taxon>Lachnospiraceae</taxon>
        <taxon>Blautia</taxon>
    </lineage>
</organism>
<proteinExistence type="predicted"/>
<evidence type="ECO:0000259" key="5">
    <source>
        <dbReference type="PROSITE" id="PS51736"/>
    </source>
</evidence>
<dbReference type="InterPro" id="IPR038109">
    <property type="entry name" value="DNA_bind_recomb_sf"/>
</dbReference>
<reference evidence="7 8" key="1">
    <citation type="submission" date="2024-04" db="EMBL/GenBank/DDBJ databases">
        <title>Defined microbial consortia suppress multidrug-resistant proinflammatory Enterobacteriaceae via ecological control.</title>
        <authorList>
            <person name="Furuichi M."/>
            <person name="Kawaguchi T."/>
            <person name="Pust M."/>
            <person name="Yasuma K."/>
            <person name="Plichta D."/>
            <person name="Hasegawa N."/>
            <person name="Ohya T."/>
            <person name="Bhattarai S."/>
            <person name="Sasajima S."/>
            <person name="Aoto Y."/>
            <person name="Tuganbaev T."/>
            <person name="Yaginuma M."/>
            <person name="Ueda M."/>
            <person name="Okahashi N."/>
            <person name="Amafuji K."/>
            <person name="Kiridooshi Y."/>
            <person name="Sugita K."/>
            <person name="Strazar M."/>
            <person name="Skelly A."/>
            <person name="Suda W."/>
            <person name="Hattori M."/>
            <person name="Nakamoto N."/>
            <person name="Caballero S."/>
            <person name="Norman J."/>
            <person name="Olle B."/>
            <person name="Tanoue T."/>
            <person name="Arita M."/>
            <person name="Bucci V."/>
            <person name="Atarashi K."/>
            <person name="Xavier R."/>
            <person name="Honda K."/>
        </authorList>
    </citation>
    <scope>NUCLEOTIDE SEQUENCE [LARGE SCALE GENOMIC DNA]</scope>
    <source>
        <strain evidence="8">k34-0107-D12</strain>
    </source>
</reference>
<dbReference type="Gene3D" id="3.40.50.1390">
    <property type="entry name" value="Resolvase, N-terminal catalytic domain"/>
    <property type="match status" value="1"/>
</dbReference>
<evidence type="ECO:0008006" key="9">
    <source>
        <dbReference type="Google" id="ProtNLM"/>
    </source>
</evidence>
<dbReference type="PANTHER" id="PTHR30461">
    <property type="entry name" value="DNA-INVERTASE FROM LAMBDOID PROPHAGE"/>
    <property type="match status" value="1"/>
</dbReference>
<keyword evidence="2" id="KW-0238">DNA-binding</keyword>
<evidence type="ECO:0000256" key="3">
    <source>
        <dbReference type="ARBA" id="ARBA00023172"/>
    </source>
</evidence>
<dbReference type="Gene3D" id="3.90.1750.20">
    <property type="entry name" value="Putative Large Serine Recombinase, Chain B, Domain 2"/>
    <property type="match status" value="1"/>
</dbReference>
<dbReference type="RefSeq" id="WP_390424370.1">
    <property type="nucleotide sequence ID" value="NZ_BAABZQ010000001.1"/>
</dbReference>
<dbReference type="SUPFAM" id="SSF53041">
    <property type="entry name" value="Resolvase-like"/>
    <property type="match status" value="1"/>
</dbReference>
<evidence type="ECO:0000256" key="1">
    <source>
        <dbReference type="ARBA" id="ARBA00022908"/>
    </source>
</evidence>
<keyword evidence="8" id="KW-1185">Reference proteome</keyword>
<comment type="caution">
    <text evidence="7">The sequence shown here is derived from an EMBL/GenBank/DDBJ whole genome shotgun (WGS) entry which is preliminary data.</text>
</comment>
<keyword evidence="1" id="KW-0229">DNA integration</keyword>
<dbReference type="PANTHER" id="PTHR30461:SF23">
    <property type="entry name" value="DNA RECOMBINASE-RELATED"/>
    <property type="match status" value="1"/>
</dbReference>
<dbReference type="PROSITE" id="PS00397">
    <property type="entry name" value="RECOMBINASES_1"/>
    <property type="match status" value="1"/>
</dbReference>
<feature type="domain" description="Resolvase/invertase-type recombinase catalytic" evidence="5">
    <location>
        <begin position="21"/>
        <end position="170"/>
    </location>
</feature>
<dbReference type="InterPro" id="IPR036162">
    <property type="entry name" value="Resolvase-like_N_sf"/>
</dbReference>
<evidence type="ECO:0000259" key="6">
    <source>
        <dbReference type="PROSITE" id="PS51737"/>
    </source>
</evidence>
<dbReference type="InterPro" id="IPR025827">
    <property type="entry name" value="Zn_ribbon_recom_dom"/>
</dbReference>
<dbReference type="InterPro" id="IPR050639">
    <property type="entry name" value="SSR_resolvase"/>
</dbReference>
<dbReference type="InterPro" id="IPR006119">
    <property type="entry name" value="Resolv_N"/>
</dbReference>
<evidence type="ECO:0000313" key="7">
    <source>
        <dbReference type="EMBL" id="GAA6500462.1"/>
    </source>
</evidence>
<evidence type="ECO:0000256" key="4">
    <source>
        <dbReference type="PROSITE-ProRule" id="PRU10137"/>
    </source>
</evidence>
<feature type="active site" description="O-(5'-phospho-DNA)-serine intermediate" evidence="4">
    <location>
        <position position="29"/>
    </location>
</feature>
<dbReference type="EMBL" id="BAABZQ010000001">
    <property type="protein sequence ID" value="GAA6500462.1"/>
    <property type="molecule type" value="Genomic_DNA"/>
</dbReference>
<dbReference type="SMART" id="SM00857">
    <property type="entry name" value="Resolvase"/>
    <property type="match status" value="1"/>
</dbReference>
<dbReference type="PROSITE" id="PS51736">
    <property type="entry name" value="RECOMBINASES_3"/>
    <property type="match status" value="1"/>
</dbReference>
<feature type="domain" description="Recombinase" evidence="6">
    <location>
        <begin position="178"/>
        <end position="298"/>
    </location>
</feature>
<dbReference type="Pfam" id="PF07508">
    <property type="entry name" value="Recombinase"/>
    <property type="match status" value="1"/>
</dbReference>